<sequence length="211" mass="23358">MRRKGFTLIELLVVIAIIAILAAILFPVFARAREKARQTTCLSNMKQLGLGIMMYAQDYDETYNFAYIITPTVTWPWLLMPYIKSNQLFSCPGDPDWWDIGNGIKLSYIPNYYLFPPGDSAVPTPVRMAKVERPADTIALAENADGSTGNLVPNCQYAWGTSGPSASAGYNAWARVSLQRHNGGANYAFADGHSKWLSKGDGMDVITHWAL</sequence>
<reference evidence="4" key="1">
    <citation type="submission" date="2017-09" db="EMBL/GenBank/DDBJ databases">
        <title>Depth-based differentiation of microbial function through sediment-hosted aquifers and enrichment of novel symbionts in the deep terrestrial subsurface.</title>
        <authorList>
            <person name="Probst A.J."/>
            <person name="Ladd B."/>
            <person name="Jarett J.K."/>
            <person name="Geller-Mcgrath D.E."/>
            <person name="Sieber C.M.K."/>
            <person name="Emerson J.B."/>
            <person name="Anantharaman K."/>
            <person name="Thomas B.C."/>
            <person name="Malmstrom R."/>
            <person name="Stieglmeier M."/>
            <person name="Klingl A."/>
            <person name="Woyke T."/>
            <person name="Ryan C.M."/>
            <person name="Banfield J.F."/>
        </authorList>
    </citation>
    <scope>NUCLEOTIDE SEQUENCE [LARGE SCALE GENOMIC DNA]</scope>
</reference>
<dbReference type="AlphaFoldDB" id="A0A2M6WX56"/>
<dbReference type="InterPro" id="IPR045584">
    <property type="entry name" value="Pilin-like"/>
</dbReference>
<dbReference type="PROSITE" id="PS00409">
    <property type="entry name" value="PROKAR_NTER_METHYL"/>
    <property type="match status" value="1"/>
</dbReference>
<keyword evidence="1" id="KW-1133">Transmembrane helix</keyword>
<dbReference type="Pfam" id="PF07963">
    <property type="entry name" value="N_methyl"/>
    <property type="match status" value="1"/>
</dbReference>
<keyword evidence="1" id="KW-0472">Membrane</keyword>
<feature type="transmembrane region" description="Helical" evidence="1">
    <location>
        <begin position="6"/>
        <end position="29"/>
    </location>
</feature>
<dbReference type="Pfam" id="PF07596">
    <property type="entry name" value="SBP_bac_10"/>
    <property type="match status" value="1"/>
</dbReference>
<gene>
    <name evidence="3" type="ORF">COT77_01835</name>
</gene>
<dbReference type="InterPro" id="IPR011453">
    <property type="entry name" value="DUF1559"/>
</dbReference>
<dbReference type="EMBL" id="PEZV01000016">
    <property type="protein sequence ID" value="PIT97370.1"/>
    <property type="molecule type" value="Genomic_DNA"/>
</dbReference>
<dbReference type="NCBIfam" id="TIGR02532">
    <property type="entry name" value="IV_pilin_GFxxxE"/>
    <property type="match status" value="1"/>
</dbReference>
<evidence type="ECO:0000259" key="2">
    <source>
        <dbReference type="Pfam" id="PF07596"/>
    </source>
</evidence>
<accession>A0A2M6WX56</accession>
<evidence type="ECO:0000313" key="3">
    <source>
        <dbReference type="EMBL" id="PIT97370.1"/>
    </source>
</evidence>
<name>A0A2M6WX56_9BACT</name>
<proteinExistence type="predicted"/>
<organism evidence="3 4">
    <name type="scientific">Candidatus Berkelbacteria bacterium CG10_big_fil_rev_8_21_14_0_10_41_12</name>
    <dbReference type="NCBI Taxonomy" id="1974513"/>
    <lineage>
        <taxon>Bacteria</taxon>
        <taxon>Candidatus Berkelbacteria</taxon>
    </lineage>
</organism>
<keyword evidence="1" id="KW-0812">Transmembrane</keyword>
<dbReference type="InterPro" id="IPR027558">
    <property type="entry name" value="Pre_pil_HX9DG_C"/>
</dbReference>
<evidence type="ECO:0000313" key="4">
    <source>
        <dbReference type="Proteomes" id="UP000228596"/>
    </source>
</evidence>
<dbReference type="SUPFAM" id="SSF54523">
    <property type="entry name" value="Pili subunits"/>
    <property type="match status" value="1"/>
</dbReference>
<dbReference type="Proteomes" id="UP000228596">
    <property type="component" value="Unassembled WGS sequence"/>
</dbReference>
<dbReference type="PANTHER" id="PTHR30093">
    <property type="entry name" value="GENERAL SECRETION PATHWAY PROTEIN G"/>
    <property type="match status" value="1"/>
</dbReference>
<dbReference type="InterPro" id="IPR012902">
    <property type="entry name" value="N_methyl_site"/>
</dbReference>
<protein>
    <recommendedName>
        <fullName evidence="2">DUF1559 domain-containing protein</fullName>
    </recommendedName>
</protein>
<comment type="caution">
    <text evidence="3">The sequence shown here is derived from an EMBL/GenBank/DDBJ whole genome shotgun (WGS) entry which is preliminary data.</text>
</comment>
<dbReference type="Gene3D" id="3.30.700.10">
    <property type="entry name" value="Glycoprotein, Type 4 Pilin"/>
    <property type="match status" value="1"/>
</dbReference>
<feature type="domain" description="DUF1559" evidence="2">
    <location>
        <begin position="31"/>
        <end position="89"/>
    </location>
</feature>
<evidence type="ECO:0000256" key="1">
    <source>
        <dbReference type="SAM" id="Phobius"/>
    </source>
</evidence>
<dbReference type="NCBIfam" id="TIGR04294">
    <property type="entry name" value="pre_pil_HX9DG"/>
    <property type="match status" value="1"/>
</dbReference>